<dbReference type="EMBL" id="CAUWAG010000007">
    <property type="protein sequence ID" value="CAJ2505823.1"/>
    <property type="molecule type" value="Genomic_DNA"/>
</dbReference>
<protein>
    <submittedName>
        <fullName evidence="6">Uu.00g132170.m01.CDS01</fullName>
    </submittedName>
</protein>
<comment type="subcellular location">
    <subcellularLocation>
        <location evidence="1">Membrane</location>
        <topology evidence="1">Multi-pass membrane protein</topology>
    </subcellularLocation>
</comment>
<dbReference type="PANTHER" id="PTHR23507:SF13">
    <property type="entry name" value="MFS GENERAL SUBSTRATE TRANSPORTER"/>
    <property type="match status" value="1"/>
</dbReference>
<dbReference type="InterPro" id="IPR036259">
    <property type="entry name" value="MFS_trans_sf"/>
</dbReference>
<dbReference type="PANTHER" id="PTHR23507">
    <property type="entry name" value="ZGC:174356"/>
    <property type="match status" value="1"/>
</dbReference>
<evidence type="ECO:0000256" key="1">
    <source>
        <dbReference type="ARBA" id="ARBA00004141"/>
    </source>
</evidence>
<dbReference type="Pfam" id="PF07690">
    <property type="entry name" value="MFS_1"/>
    <property type="match status" value="1"/>
</dbReference>
<sequence length="534" mass="57379">MANDETAPLLGGSDAAPKRAALFSPATRILFAGFIISLSFSYTQTPILYTFHVMVCEEYYRHAPAYEGPGDRCSRNEIDAGAAAQLAIMGCATIVCAILNLFITGWQMRRVGPKMALAIQTFFPVIRVSIQAASLWVGAGGGLIVMQMSQILTLMGGPAGYILVLNTIIAEITEPAARTAMFGRLQGVVMLGVALGYLVGGIVAERVSIKAPFDLAAISLALCCVYSCLFVPYVDPKSLTAGDKGPKAKGLSAFFGPLKALGSQRMRLTDGRIVRHYGIFFLALGVFTGVLATGYAPTLIQMYAMTKFGFRSTNNSLLMAVNCLIRGIFLMFVFPHIISYGRRWFKTSTGVASPEPDLDTVIPTEPRDFDPVPITVADQEPAKPPSPVERTEGAAFDLFFLRWSLLIDGVITASSAFATQGWHMYMVGFLLPLASGSAPASKGVLTEMVPASQKAEVLQAMTLVEYTATFTTLGLFGAIFSTLADAGKSYLTFYCNAAIAIVGVCLLLFSRFPPQDSELVPEQADENSPMQDEP</sequence>
<evidence type="ECO:0000256" key="4">
    <source>
        <dbReference type="ARBA" id="ARBA00023136"/>
    </source>
</evidence>
<evidence type="ECO:0000256" key="5">
    <source>
        <dbReference type="SAM" id="Phobius"/>
    </source>
</evidence>
<proteinExistence type="predicted"/>
<keyword evidence="7" id="KW-1185">Reference proteome</keyword>
<dbReference type="Gene3D" id="1.20.1250.20">
    <property type="entry name" value="MFS general substrate transporter like domains"/>
    <property type="match status" value="2"/>
</dbReference>
<dbReference type="GO" id="GO:0022857">
    <property type="term" value="F:transmembrane transporter activity"/>
    <property type="evidence" value="ECO:0007669"/>
    <property type="project" value="InterPro"/>
</dbReference>
<feature type="transmembrane region" description="Helical" evidence="5">
    <location>
        <begin position="182"/>
        <end position="203"/>
    </location>
</feature>
<feature type="transmembrane region" description="Helical" evidence="5">
    <location>
        <begin position="490"/>
        <end position="509"/>
    </location>
</feature>
<organism evidence="6 7">
    <name type="scientific">Anthostomella pinea</name>
    <dbReference type="NCBI Taxonomy" id="933095"/>
    <lineage>
        <taxon>Eukaryota</taxon>
        <taxon>Fungi</taxon>
        <taxon>Dikarya</taxon>
        <taxon>Ascomycota</taxon>
        <taxon>Pezizomycotina</taxon>
        <taxon>Sordariomycetes</taxon>
        <taxon>Xylariomycetidae</taxon>
        <taxon>Xylariales</taxon>
        <taxon>Xylariaceae</taxon>
        <taxon>Anthostomella</taxon>
    </lineage>
</organism>
<feature type="transmembrane region" description="Helical" evidence="5">
    <location>
        <begin position="20"/>
        <end position="42"/>
    </location>
</feature>
<dbReference type="InterPro" id="IPR011701">
    <property type="entry name" value="MFS"/>
</dbReference>
<dbReference type="AlphaFoldDB" id="A0AAI8VJ21"/>
<keyword evidence="3 5" id="KW-1133">Transmembrane helix</keyword>
<dbReference type="GO" id="GO:0016020">
    <property type="term" value="C:membrane"/>
    <property type="evidence" value="ECO:0007669"/>
    <property type="project" value="UniProtKB-SubCell"/>
</dbReference>
<name>A0AAI8VJ21_9PEZI</name>
<dbReference type="SUPFAM" id="SSF103473">
    <property type="entry name" value="MFS general substrate transporter"/>
    <property type="match status" value="2"/>
</dbReference>
<feature type="transmembrane region" description="Helical" evidence="5">
    <location>
        <begin position="82"/>
        <end position="103"/>
    </location>
</feature>
<reference evidence="6" key="1">
    <citation type="submission" date="2023-10" db="EMBL/GenBank/DDBJ databases">
        <authorList>
            <person name="Hackl T."/>
        </authorList>
    </citation>
    <scope>NUCLEOTIDE SEQUENCE</scope>
</reference>
<evidence type="ECO:0000256" key="3">
    <source>
        <dbReference type="ARBA" id="ARBA00022989"/>
    </source>
</evidence>
<keyword evidence="2 5" id="KW-0812">Transmembrane</keyword>
<dbReference type="Proteomes" id="UP001295740">
    <property type="component" value="Unassembled WGS sequence"/>
</dbReference>
<feature type="transmembrane region" description="Helical" evidence="5">
    <location>
        <begin position="115"/>
        <end position="139"/>
    </location>
</feature>
<evidence type="ECO:0000313" key="7">
    <source>
        <dbReference type="Proteomes" id="UP001295740"/>
    </source>
</evidence>
<evidence type="ECO:0000313" key="6">
    <source>
        <dbReference type="EMBL" id="CAJ2505823.1"/>
    </source>
</evidence>
<feature type="transmembrane region" description="Helical" evidence="5">
    <location>
        <begin position="215"/>
        <end position="234"/>
    </location>
</feature>
<feature type="transmembrane region" description="Helical" evidence="5">
    <location>
        <begin position="274"/>
        <end position="296"/>
    </location>
</feature>
<feature type="transmembrane region" description="Helical" evidence="5">
    <location>
        <begin position="316"/>
        <end position="338"/>
    </location>
</feature>
<evidence type="ECO:0000256" key="2">
    <source>
        <dbReference type="ARBA" id="ARBA00022692"/>
    </source>
</evidence>
<gene>
    <name evidence="6" type="ORF">KHLLAP_LOCUS6291</name>
</gene>
<accession>A0AAI8VJ21</accession>
<feature type="transmembrane region" description="Helical" evidence="5">
    <location>
        <begin position="463"/>
        <end position="484"/>
    </location>
</feature>
<keyword evidence="4 5" id="KW-0472">Membrane</keyword>
<feature type="transmembrane region" description="Helical" evidence="5">
    <location>
        <begin position="151"/>
        <end position="170"/>
    </location>
</feature>
<comment type="caution">
    <text evidence="6">The sequence shown here is derived from an EMBL/GenBank/DDBJ whole genome shotgun (WGS) entry which is preliminary data.</text>
</comment>